<sequence>MAASSRAADVRMAWTRQSFTHQSCRRAVTSGLSCVEVALVAALPSTHHIVISHRYIPPHHRLSTIARPHIAAYKLSTRSSITGCKCMGIADS</sequence>
<accession>A0A0P1BM28</accession>
<protein>
    <submittedName>
        <fullName evidence="1">Uncharacterized protein</fullName>
    </submittedName>
</protein>
<organism evidence="1 2">
    <name type="scientific">Ceraceosorus bombacis</name>
    <dbReference type="NCBI Taxonomy" id="401625"/>
    <lineage>
        <taxon>Eukaryota</taxon>
        <taxon>Fungi</taxon>
        <taxon>Dikarya</taxon>
        <taxon>Basidiomycota</taxon>
        <taxon>Ustilaginomycotina</taxon>
        <taxon>Exobasidiomycetes</taxon>
        <taxon>Ceraceosorales</taxon>
        <taxon>Ceraceosoraceae</taxon>
        <taxon>Ceraceosorus</taxon>
    </lineage>
</organism>
<name>A0A0P1BM28_9BASI</name>
<proteinExistence type="predicted"/>
<evidence type="ECO:0000313" key="2">
    <source>
        <dbReference type="Proteomes" id="UP000054845"/>
    </source>
</evidence>
<dbReference type="Proteomes" id="UP000054845">
    <property type="component" value="Unassembled WGS sequence"/>
</dbReference>
<reference evidence="2" key="1">
    <citation type="submission" date="2014-09" db="EMBL/GenBank/DDBJ databases">
        <authorList>
            <person name="Sharma Rahul"/>
            <person name="Thines Marco"/>
        </authorList>
    </citation>
    <scope>NUCLEOTIDE SEQUENCE [LARGE SCALE GENOMIC DNA]</scope>
</reference>
<dbReference type="AlphaFoldDB" id="A0A0P1BM28"/>
<evidence type="ECO:0000313" key="1">
    <source>
        <dbReference type="EMBL" id="CEH17292.1"/>
    </source>
</evidence>
<keyword evidence="2" id="KW-1185">Reference proteome</keyword>
<dbReference type="EMBL" id="CCYA01000254">
    <property type="protein sequence ID" value="CEH17292.1"/>
    <property type="molecule type" value="Genomic_DNA"/>
</dbReference>